<accession>A0A1T5EFC9</accession>
<sequence>MKIYKFIFLTMGIMGLVASLLNIFYFENGSGTNLTGFISSVFLIWVSQSLDRLVTRFNTKSKLFHSEDE</sequence>
<keyword evidence="3" id="KW-1185">Reference proteome</keyword>
<evidence type="ECO:0000256" key="1">
    <source>
        <dbReference type="SAM" id="Phobius"/>
    </source>
</evidence>
<evidence type="ECO:0000313" key="2">
    <source>
        <dbReference type="EMBL" id="SKB82515.1"/>
    </source>
</evidence>
<feature type="transmembrane region" description="Helical" evidence="1">
    <location>
        <begin position="32"/>
        <end position="50"/>
    </location>
</feature>
<keyword evidence="1" id="KW-0812">Transmembrane</keyword>
<keyword evidence="1" id="KW-0472">Membrane</keyword>
<name>A0A1T5EFC9_9FLAO</name>
<dbReference type="EMBL" id="FUYL01000012">
    <property type="protein sequence ID" value="SKB82515.1"/>
    <property type="molecule type" value="Genomic_DNA"/>
</dbReference>
<dbReference type="RefSeq" id="WP_079514223.1">
    <property type="nucleotide sequence ID" value="NZ_FUYL01000012.1"/>
</dbReference>
<reference evidence="3" key="1">
    <citation type="submission" date="2017-02" db="EMBL/GenBank/DDBJ databases">
        <authorList>
            <person name="Varghese N."/>
            <person name="Submissions S."/>
        </authorList>
    </citation>
    <scope>NUCLEOTIDE SEQUENCE [LARGE SCALE GENOMIC DNA]</scope>
    <source>
        <strain evidence="3">DSM 23546</strain>
    </source>
</reference>
<dbReference type="Proteomes" id="UP000190339">
    <property type="component" value="Unassembled WGS sequence"/>
</dbReference>
<proteinExistence type="predicted"/>
<gene>
    <name evidence="2" type="ORF">SAMN05660866_03495</name>
</gene>
<dbReference type="AlphaFoldDB" id="A0A1T5EFC9"/>
<protein>
    <submittedName>
        <fullName evidence="2">Uncharacterized protein</fullName>
    </submittedName>
</protein>
<feature type="transmembrane region" description="Helical" evidence="1">
    <location>
        <begin position="7"/>
        <end position="26"/>
    </location>
</feature>
<organism evidence="2 3">
    <name type="scientific">Maribacter arcticus</name>
    <dbReference type="NCBI Taxonomy" id="561365"/>
    <lineage>
        <taxon>Bacteria</taxon>
        <taxon>Pseudomonadati</taxon>
        <taxon>Bacteroidota</taxon>
        <taxon>Flavobacteriia</taxon>
        <taxon>Flavobacteriales</taxon>
        <taxon>Flavobacteriaceae</taxon>
        <taxon>Maribacter</taxon>
    </lineage>
</organism>
<evidence type="ECO:0000313" key="3">
    <source>
        <dbReference type="Proteomes" id="UP000190339"/>
    </source>
</evidence>
<keyword evidence="1" id="KW-1133">Transmembrane helix</keyword>